<dbReference type="RefSeq" id="WP_119657979.1">
    <property type="nucleotide sequence ID" value="NZ_QUAL01000003.1"/>
</dbReference>
<proteinExistence type="predicted"/>
<reference evidence="5 6" key="1">
    <citation type="submission" date="2018-09" db="EMBL/GenBank/DDBJ databases">
        <title>Isolation, diversity and antifungal activity of actinobacteria from wheat.</title>
        <authorList>
            <person name="Han C."/>
        </authorList>
    </citation>
    <scope>NUCLEOTIDE SEQUENCE [LARGE SCALE GENOMIC DNA]</scope>
    <source>
        <strain evidence="5 6">NEAU-YY265</strain>
    </source>
</reference>
<dbReference type="PROSITE" id="PS50932">
    <property type="entry name" value="HTH_LACI_2"/>
    <property type="match status" value="1"/>
</dbReference>
<dbReference type="InterPro" id="IPR028082">
    <property type="entry name" value="Peripla_BP_I"/>
</dbReference>
<keyword evidence="6" id="KW-1185">Reference proteome</keyword>
<evidence type="ECO:0000313" key="6">
    <source>
        <dbReference type="Proteomes" id="UP000284057"/>
    </source>
</evidence>
<keyword evidence="1" id="KW-0805">Transcription regulation</keyword>
<dbReference type="InterPro" id="IPR010982">
    <property type="entry name" value="Lambda_DNA-bd_dom_sf"/>
</dbReference>
<dbReference type="InterPro" id="IPR000843">
    <property type="entry name" value="HTH_LacI"/>
</dbReference>
<dbReference type="InterPro" id="IPR046335">
    <property type="entry name" value="LacI/GalR-like_sensor"/>
</dbReference>
<dbReference type="Pfam" id="PF13377">
    <property type="entry name" value="Peripla_BP_3"/>
    <property type="match status" value="1"/>
</dbReference>
<dbReference type="PANTHER" id="PTHR30146:SF109">
    <property type="entry name" value="HTH-TYPE TRANSCRIPTIONAL REGULATOR GALS"/>
    <property type="match status" value="1"/>
</dbReference>
<dbReference type="EMBL" id="QUAL01000003">
    <property type="protein sequence ID" value="RIQ37815.1"/>
    <property type="molecule type" value="Genomic_DNA"/>
</dbReference>
<dbReference type="Gene3D" id="1.10.260.40">
    <property type="entry name" value="lambda repressor-like DNA-binding domains"/>
    <property type="match status" value="1"/>
</dbReference>
<keyword evidence="3" id="KW-0804">Transcription</keyword>
<keyword evidence="2" id="KW-0238">DNA-binding</keyword>
<dbReference type="SMART" id="SM00354">
    <property type="entry name" value="HTH_LACI"/>
    <property type="match status" value="1"/>
</dbReference>
<dbReference type="CDD" id="cd01392">
    <property type="entry name" value="HTH_LacI"/>
    <property type="match status" value="1"/>
</dbReference>
<dbReference type="PANTHER" id="PTHR30146">
    <property type="entry name" value="LACI-RELATED TRANSCRIPTIONAL REPRESSOR"/>
    <property type="match status" value="1"/>
</dbReference>
<dbReference type="Pfam" id="PF00356">
    <property type="entry name" value="LacI"/>
    <property type="match status" value="1"/>
</dbReference>
<dbReference type="Gene3D" id="3.40.50.2300">
    <property type="match status" value="2"/>
</dbReference>
<evidence type="ECO:0000256" key="3">
    <source>
        <dbReference type="ARBA" id="ARBA00023163"/>
    </source>
</evidence>
<dbReference type="GO" id="GO:0000976">
    <property type="term" value="F:transcription cis-regulatory region binding"/>
    <property type="evidence" value="ECO:0007669"/>
    <property type="project" value="TreeGrafter"/>
</dbReference>
<dbReference type="CDD" id="cd06267">
    <property type="entry name" value="PBP1_LacI_sugar_binding-like"/>
    <property type="match status" value="1"/>
</dbReference>
<dbReference type="SUPFAM" id="SSF53822">
    <property type="entry name" value="Periplasmic binding protein-like I"/>
    <property type="match status" value="1"/>
</dbReference>
<name>A0A418KX92_9ACTN</name>
<protein>
    <submittedName>
        <fullName evidence="5">LacI family transcriptional regulator</fullName>
    </submittedName>
</protein>
<feature type="domain" description="HTH lacI-type" evidence="4">
    <location>
        <begin position="2"/>
        <end position="58"/>
    </location>
</feature>
<dbReference type="OrthoDB" id="9816215at2"/>
<evidence type="ECO:0000313" key="5">
    <source>
        <dbReference type="EMBL" id="RIQ37815.1"/>
    </source>
</evidence>
<sequence>MVTLKDLAERAGVSVSLVSAVLNDNKHVRMSEKTRERVLAEIRKANYVPNHAARSLRLSRTNLLAVIIPEISRPIFEPLLRGIYAGAEEFGYAVLLGDAAQLVSGSQLVERILGQGQVDGTIVRHSATLDQRIITELSRRQAPLLVLDHVDLPGFHWVALDETEGAAVGVRHLIELGHRDIAFLGGVAEFSGTKRRLAGFRQAMTDAGLEVREDWIMFCVQDPEAGYRLAAEFLSRDSLPSAIFVNNIVTARGVVAAAGDLGVRVPDDLSLVAFHDVPFADVERPAITTVAMPMHKLGLEGIRMFERLRQGEKVEPLMITDPAPRLIVRASTRAVNGR</sequence>
<comment type="caution">
    <text evidence="5">The sequence shown here is derived from an EMBL/GenBank/DDBJ whole genome shotgun (WGS) entry which is preliminary data.</text>
</comment>
<evidence type="ECO:0000256" key="1">
    <source>
        <dbReference type="ARBA" id="ARBA00023015"/>
    </source>
</evidence>
<evidence type="ECO:0000256" key="2">
    <source>
        <dbReference type="ARBA" id="ARBA00023125"/>
    </source>
</evidence>
<dbReference type="Proteomes" id="UP000284057">
    <property type="component" value="Unassembled WGS sequence"/>
</dbReference>
<dbReference type="SUPFAM" id="SSF47413">
    <property type="entry name" value="lambda repressor-like DNA-binding domains"/>
    <property type="match status" value="1"/>
</dbReference>
<gene>
    <name evidence="5" type="ORF">DY240_00300</name>
</gene>
<organism evidence="5 6">
    <name type="scientific">Jiangella rhizosphaerae</name>
    <dbReference type="NCBI Taxonomy" id="2293569"/>
    <lineage>
        <taxon>Bacteria</taxon>
        <taxon>Bacillati</taxon>
        <taxon>Actinomycetota</taxon>
        <taxon>Actinomycetes</taxon>
        <taxon>Jiangellales</taxon>
        <taxon>Jiangellaceae</taxon>
        <taxon>Jiangella</taxon>
    </lineage>
</organism>
<accession>A0A418KX92</accession>
<evidence type="ECO:0000259" key="4">
    <source>
        <dbReference type="PROSITE" id="PS50932"/>
    </source>
</evidence>
<dbReference type="AlphaFoldDB" id="A0A418KX92"/>
<dbReference type="GO" id="GO:0003700">
    <property type="term" value="F:DNA-binding transcription factor activity"/>
    <property type="evidence" value="ECO:0007669"/>
    <property type="project" value="TreeGrafter"/>
</dbReference>